<dbReference type="GO" id="GO:0033075">
    <property type="term" value="P:isoquinoline alkaloid biosynthetic process"/>
    <property type="evidence" value="ECO:0007669"/>
    <property type="project" value="UniProtKB-ARBA"/>
</dbReference>
<protein>
    <recommendedName>
        <fullName evidence="7">Cytochrome P450</fullName>
    </recommendedName>
</protein>
<keyword evidence="4" id="KW-0503">Monooxygenase</keyword>
<dbReference type="Proteomes" id="UP001177140">
    <property type="component" value="Unassembled WGS sequence"/>
</dbReference>
<dbReference type="CDD" id="cd11043">
    <property type="entry name" value="CYP90-like"/>
    <property type="match status" value="1"/>
</dbReference>
<dbReference type="EMBL" id="JAJJMA010238927">
    <property type="protein sequence ID" value="MCL7042756.1"/>
    <property type="molecule type" value="Genomic_DNA"/>
</dbReference>
<dbReference type="PRINTS" id="PR00465">
    <property type="entry name" value="EP450IV"/>
</dbReference>
<organism evidence="5 6">
    <name type="scientific">Papaver nudicaule</name>
    <name type="common">Iceland poppy</name>
    <dbReference type="NCBI Taxonomy" id="74823"/>
    <lineage>
        <taxon>Eukaryota</taxon>
        <taxon>Viridiplantae</taxon>
        <taxon>Streptophyta</taxon>
        <taxon>Embryophyta</taxon>
        <taxon>Tracheophyta</taxon>
        <taxon>Spermatophyta</taxon>
        <taxon>Magnoliopsida</taxon>
        <taxon>Ranunculales</taxon>
        <taxon>Papaveraceae</taxon>
        <taxon>Papaveroideae</taxon>
        <taxon>Papaver</taxon>
    </lineage>
</organism>
<proteinExistence type="inferred from homology"/>
<evidence type="ECO:0008006" key="7">
    <source>
        <dbReference type="Google" id="ProtNLM"/>
    </source>
</evidence>
<evidence type="ECO:0000313" key="5">
    <source>
        <dbReference type="EMBL" id="MCL7042756.1"/>
    </source>
</evidence>
<name>A0AA41VK54_PAPNU</name>
<keyword evidence="6" id="KW-1185">Reference proteome</keyword>
<keyword evidence="4" id="KW-0560">Oxidoreductase</keyword>
<dbReference type="SUPFAM" id="SSF48264">
    <property type="entry name" value="Cytochrome P450"/>
    <property type="match status" value="1"/>
</dbReference>
<feature type="binding site" description="axial binding residue" evidence="3">
    <location>
        <position position="440"/>
    </location>
    <ligand>
        <name>heme</name>
        <dbReference type="ChEBI" id="CHEBI:30413"/>
    </ligand>
    <ligandPart>
        <name>Fe</name>
        <dbReference type="ChEBI" id="CHEBI:18248"/>
    </ligandPart>
</feature>
<dbReference type="GO" id="GO:0016132">
    <property type="term" value="P:brassinosteroid biosynthetic process"/>
    <property type="evidence" value="ECO:0007669"/>
    <property type="project" value="TreeGrafter"/>
</dbReference>
<evidence type="ECO:0000256" key="3">
    <source>
        <dbReference type="PIRSR" id="PIRSR602403-1"/>
    </source>
</evidence>
<evidence type="ECO:0000256" key="4">
    <source>
        <dbReference type="RuleBase" id="RU000461"/>
    </source>
</evidence>
<dbReference type="GO" id="GO:0016125">
    <property type="term" value="P:sterol metabolic process"/>
    <property type="evidence" value="ECO:0007669"/>
    <property type="project" value="TreeGrafter"/>
</dbReference>
<keyword evidence="2 3" id="KW-0408">Iron</keyword>
<dbReference type="Gene3D" id="1.10.630.10">
    <property type="entry name" value="Cytochrome P450"/>
    <property type="match status" value="1"/>
</dbReference>
<dbReference type="PROSITE" id="PS00086">
    <property type="entry name" value="CYTOCHROME_P450"/>
    <property type="match status" value="1"/>
</dbReference>
<dbReference type="InterPro" id="IPR017972">
    <property type="entry name" value="Cyt_P450_CS"/>
</dbReference>
<evidence type="ECO:0000256" key="2">
    <source>
        <dbReference type="ARBA" id="ARBA00023004"/>
    </source>
</evidence>
<dbReference type="GO" id="GO:0020037">
    <property type="term" value="F:heme binding"/>
    <property type="evidence" value="ECO:0007669"/>
    <property type="project" value="InterPro"/>
</dbReference>
<dbReference type="InterPro" id="IPR002403">
    <property type="entry name" value="Cyt_P450_E_grp-IV"/>
</dbReference>
<accession>A0AA41VK54</accession>
<comment type="similarity">
    <text evidence="4">Belongs to the cytochrome P450 family.</text>
</comment>
<dbReference type="InterPro" id="IPR036396">
    <property type="entry name" value="Cyt_P450_sf"/>
</dbReference>
<dbReference type="GO" id="GO:0010268">
    <property type="term" value="P:brassinosteroid homeostasis"/>
    <property type="evidence" value="ECO:0007669"/>
    <property type="project" value="TreeGrafter"/>
</dbReference>
<comment type="cofactor">
    <cofactor evidence="3">
        <name>heme</name>
        <dbReference type="ChEBI" id="CHEBI:30413"/>
    </cofactor>
</comment>
<dbReference type="PANTHER" id="PTHR24286">
    <property type="entry name" value="CYTOCHROME P450 26"/>
    <property type="match status" value="1"/>
</dbReference>
<evidence type="ECO:0000256" key="1">
    <source>
        <dbReference type="ARBA" id="ARBA00022723"/>
    </source>
</evidence>
<comment type="caution">
    <text evidence="5">The sequence shown here is derived from an EMBL/GenBank/DDBJ whole genome shotgun (WGS) entry which is preliminary data.</text>
</comment>
<evidence type="ECO:0000313" key="6">
    <source>
        <dbReference type="Proteomes" id="UP001177140"/>
    </source>
</evidence>
<dbReference type="GO" id="GO:0005506">
    <property type="term" value="F:iron ion binding"/>
    <property type="evidence" value="ECO:0007669"/>
    <property type="project" value="InterPro"/>
</dbReference>
<dbReference type="GO" id="GO:0016705">
    <property type="term" value="F:oxidoreductase activity, acting on paired donors, with incorporation or reduction of molecular oxygen"/>
    <property type="evidence" value="ECO:0007669"/>
    <property type="project" value="InterPro"/>
</dbReference>
<sequence>MSSMNMMFTSTWSSASALFLITSVVVSLTHYWYRWSHPKCNGKLPPGSMGFPLIGETVQFFIPSRGLDIQSFIKKRLSKHGKLFRTSIAGQRVVISADQEFNYHIVQQEGKYVQLWYMEAFTAFFDGLQAKANTAYIHKYIKRTMTNYIGLESVKDKLIGRLEVMANQGLQSWSTKSSIEFKSSVVDMVASFTLKEFCNYDSLLDENMSKKFSFLQGMMSIPLNIPGTAFHKFMKNQKATMKLLTDILHARINARENDSAQQEQQRQPMDLLDLLVNDMKAPGDEFVTENFVVVFLFSVLLGTFEPVSAVLTLAVIFLTDHPLVVKELQEEYERVLKYRENAGSPITWTEYKSMTFTHQVVNETLRISNNSPGLLRKVIKDIDVNGYVIPNGWTLVCLPACVHMDPEIYEDPLVFNPWRWNGKPPTAKNFLPFGGGIRNCVGAEYAKVIVGVFLHVLITKFSWTKIKGGEASRVPVLIYPNGFHVKVSANDQIKTSKLT</sequence>
<dbReference type="Pfam" id="PF00067">
    <property type="entry name" value="p450"/>
    <property type="match status" value="1"/>
</dbReference>
<dbReference type="PANTHER" id="PTHR24286:SF90">
    <property type="entry name" value="CYTOCHROME P450"/>
    <property type="match status" value="1"/>
</dbReference>
<dbReference type="AlphaFoldDB" id="A0AA41VK54"/>
<gene>
    <name evidence="5" type="ORF">MKW94_013880</name>
</gene>
<keyword evidence="3 4" id="KW-0349">Heme</keyword>
<reference evidence="5" key="1">
    <citation type="submission" date="2022-03" db="EMBL/GenBank/DDBJ databases">
        <title>A functionally conserved STORR gene fusion in Papaver species that diverged 16.8 million years ago.</title>
        <authorList>
            <person name="Catania T."/>
        </authorList>
    </citation>
    <scope>NUCLEOTIDE SEQUENCE</scope>
    <source>
        <strain evidence="5">S-191538</strain>
    </source>
</reference>
<keyword evidence="1 3" id="KW-0479">Metal-binding</keyword>
<dbReference type="InterPro" id="IPR001128">
    <property type="entry name" value="Cyt_P450"/>
</dbReference>
<dbReference type="GO" id="GO:0004497">
    <property type="term" value="F:monooxygenase activity"/>
    <property type="evidence" value="ECO:0007669"/>
    <property type="project" value="UniProtKB-KW"/>
</dbReference>